<protein>
    <recommendedName>
        <fullName evidence="4">Family 2 glycosyl transferase</fullName>
    </recommendedName>
</protein>
<feature type="transmembrane region" description="Helical" evidence="1">
    <location>
        <begin position="12"/>
        <end position="31"/>
    </location>
</feature>
<proteinExistence type="predicted"/>
<evidence type="ECO:0000313" key="3">
    <source>
        <dbReference type="Proteomes" id="UP001596044"/>
    </source>
</evidence>
<organism evidence="2 3">
    <name type="scientific">Paenibacillus aestuarii</name>
    <dbReference type="NCBI Taxonomy" id="516965"/>
    <lineage>
        <taxon>Bacteria</taxon>
        <taxon>Bacillati</taxon>
        <taxon>Bacillota</taxon>
        <taxon>Bacilli</taxon>
        <taxon>Bacillales</taxon>
        <taxon>Paenibacillaceae</taxon>
        <taxon>Paenibacillus</taxon>
    </lineage>
</organism>
<keyword evidence="3" id="KW-1185">Reference proteome</keyword>
<sequence>MKKAGHLFRQTWFFILVAITLIIVLPFLIWLCLPSHPLHVWILDKTPESAREHKGVMWTLNHDKIINADTSRPFDYHTDNYGVVRDASNGTQVRPFPQQVDTPSPNLIYVADTYGGGSSYSSASGLRAEDMNPILTHISRGTTLIAEFNSLGAPTQPAIRNQMEQALGVDWLGWTGRYYTDLSSSADVPKGAIAAYEANEQRSWDFQGPGLVLISDDNRVIVLEQGKDIGKKLVTFAYSPDYRTEFGAKSSAYFSWFEYGHAAAGTDVLANYHIDATPDGLAKLKAQGLPADFPAVYRKHADPYTSYYFAGDFSNNEAIPSRWGMWGIEWLKTWFTPVAAGDTDAFYWQIYVPLMKQILHNITIEPAPAAANASSVAGVVTGPLVAIHDANGVKQVSMTQNGHLAVFDGTSWQPRFWNGINFGATRPGHYPGELATSKDDYLRWFPQMKQMNVNVVRVYTILPPDFYEALDAFNQNRKDPLMLLQGVWTPEEELIGKQREGNDAYRTDISDTFRSEIINAVKVIHGDVTLPSGPGHAGGAYKTDVSRWLLGWIIGTEWYPYAVKATNDHHPGTRPYAGTYFEAAAEASPFESWLAGMLDTAAIQEMKYGWQHPISFTNWLTTDPLRHPNEPLPQEDLVTVDAMHILPKAGWSSGYFASYHAYPYYPDFLRFQASYQTYRDARGQMNPYAGYLHDLRQCHPGIPLLIAEFGVPSSRGIAHYGSAGRNQGMHTEQEQGTMDADMIRSIYDEHYDGAILFEWQDEWFKFTWNTIDYEIPEERRAMWHNRLTNEENFGIIAVEPGQSLYDTIKVDGKTDDWSHRNIKLHAAYDAFDVTAAHDASNVYLLLEKKQGAWDLEHEPVTIGFDTLGGGSHTADVAPGFTFSEGIETLLTLRGEADSRMLINSAYDQHTWLYGAIKKMLPRPLKPEYLRAENGIFLPWRLALNKPLYLPQSRVHMPFEEYEVGVMRKGISDPAAANFNTLADWYVSNQILEVRIPWMLLGYTDPSSHLVWDYPFHAGAIVAVPSKGIRIMPYIGSTGPSQAVAPLFYDWSNWNEPVYHERRKLGFDILQRLYGELKQPKHKLDPNTTK</sequence>
<reference evidence="3" key="1">
    <citation type="journal article" date="2019" name="Int. J. Syst. Evol. Microbiol.">
        <title>The Global Catalogue of Microorganisms (GCM) 10K type strain sequencing project: providing services to taxonomists for standard genome sequencing and annotation.</title>
        <authorList>
            <consortium name="The Broad Institute Genomics Platform"/>
            <consortium name="The Broad Institute Genome Sequencing Center for Infectious Disease"/>
            <person name="Wu L."/>
            <person name="Ma J."/>
        </authorList>
    </citation>
    <scope>NUCLEOTIDE SEQUENCE [LARGE SCALE GENOMIC DNA]</scope>
    <source>
        <strain evidence="3">KACC 11904</strain>
    </source>
</reference>
<keyword evidence="1" id="KW-0812">Transmembrane</keyword>
<evidence type="ECO:0008006" key="4">
    <source>
        <dbReference type="Google" id="ProtNLM"/>
    </source>
</evidence>
<dbReference type="SUPFAM" id="SSF51445">
    <property type="entry name" value="(Trans)glycosidases"/>
    <property type="match status" value="1"/>
</dbReference>
<dbReference type="RefSeq" id="WP_270878386.1">
    <property type="nucleotide sequence ID" value="NZ_JAQFVF010000019.1"/>
</dbReference>
<accession>A0ABW0K1S9</accession>
<keyword evidence="1" id="KW-1133">Transmembrane helix</keyword>
<comment type="caution">
    <text evidence="2">The sequence shown here is derived from an EMBL/GenBank/DDBJ whole genome shotgun (WGS) entry which is preliminary data.</text>
</comment>
<dbReference type="EMBL" id="JBHSMJ010000006">
    <property type="protein sequence ID" value="MFC5447179.1"/>
    <property type="molecule type" value="Genomic_DNA"/>
</dbReference>
<dbReference type="InterPro" id="IPR017853">
    <property type="entry name" value="GH"/>
</dbReference>
<evidence type="ECO:0000256" key="1">
    <source>
        <dbReference type="SAM" id="Phobius"/>
    </source>
</evidence>
<gene>
    <name evidence="2" type="ORF">ACFPOG_02840</name>
</gene>
<evidence type="ECO:0000313" key="2">
    <source>
        <dbReference type="EMBL" id="MFC5447179.1"/>
    </source>
</evidence>
<keyword evidence="1" id="KW-0472">Membrane</keyword>
<name>A0ABW0K1S9_9BACL</name>
<dbReference type="Proteomes" id="UP001596044">
    <property type="component" value="Unassembled WGS sequence"/>
</dbReference>